<organism evidence="2 3">
    <name type="scientific">candidate division GN15 bacterium</name>
    <dbReference type="NCBI Taxonomy" id="2072418"/>
    <lineage>
        <taxon>Bacteria</taxon>
        <taxon>candidate division GN15</taxon>
    </lineage>
</organism>
<dbReference type="AlphaFoldDB" id="A0A855X135"/>
<comment type="caution">
    <text evidence="2">The sequence shown here is derived from an EMBL/GenBank/DDBJ whole genome shotgun (WGS) entry which is preliminary data.</text>
</comment>
<dbReference type="InterPro" id="IPR007630">
    <property type="entry name" value="RNA_pol_sigma70_r4"/>
</dbReference>
<reference evidence="2 3" key="1">
    <citation type="journal article" date="2018" name="ISME J.">
        <title>A methanotrophic archaeon couples anaerobic oxidation of methane to Fe(III) reduction.</title>
        <authorList>
            <person name="Cai C."/>
            <person name="Leu A.O."/>
            <person name="Xie G.J."/>
            <person name="Guo J."/>
            <person name="Feng Y."/>
            <person name="Zhao J.X."/>
            <person name="Tyson G.W."/>
            <person name="Yuan Z."/>
            <person name="Hu S."/>
        </authorList>
    </citation>
    <scope>NUCLEOTIDE SEQUENCE [LARGE SCALE GENOMIC DNA]</scope>
    <source>
        <strain evidence="2">FeB_12</strain>
    </source>
</reference>
<dbReference type="GO" id="GO:0003700">
    <property type="term" value="F:DNA-binding transcription factor activity"/>
    <property type="evidence" value="ECO:0007669"/>
    <property type="project" value="InterPro"/>
</dbReference>
<dbReference type="SUPFAM" id="SSF88659">
    <property type="entry name" value="Sigma3 and sigma4 domains of RNA polymerase sigma factors"/>
    <property type="match status" value="1"/>
</dbReference>
<dbReference type="InterPro" id="IPR036388">
    <property type="entry name" value="WH-like_DNA-bd_sf"/>
</dbReference>
<dbReference type="Pfam" id="PF04545">
    <property type="entry name" value="Sigma70_r4"/>
    <property type="match status" value="1"/>
</dbReference>
<sequence length="205" mass="23887">MTVHAARPCDSQVVAVALTPRLVAANQEIETRRNSVARERVVYRNWLVELGYDPQREGGSVIGNEPEPGAVEVRSQLVKRRVREALKTLSSDEREIVERIHYMGQTYREISEKSGREIHRLESLHSRAIRRLRKELRPLVKQLYGIDPPLPKCVVCRSPMRMEIDRIIDSRDPRRSWRAVLVQIREECGLKIRSPQMLIGHKRYH</sequence>
<accession>A0A855X135</accession>
<evidence type="ECO:0000313" key="3">
    <source>
        <dbReference type="Proteomes" id="UP000250918"/>
    </source>
</evidence>
<evidence type="ECO:0000259" key="1">
    <source>
        <dbReference type="Pfam" id="PF04545"/>
    </source>
</evidence>
<gene>
    <name evidence="2" type="ORF">C3F09_10760</name>
</gene>
<dbReference type="Proteomes" id="UP000250918">
    <property type="component" value="Unassembled WGS sequence"/>
</dbReference>
<protein>
    <recommendedName>
        <fullName evidence="1">RNA polymerase sigma-70 region 4 domain-containing protein</fullName>
    </recommendedName>
</protein>
<proteinExistence type="predicted"/>
<feature type="domain" description="RNA polymerase sigma-70 region 4" evidence="1">
    <location>
        <begin position="85"/>
        <end position="134"/>
    </location>
</feature>
<dbReference type="EMBL" id="PQAP01000181">
    <property type="protein sequence ID" value="PWB68993.1"/>
    <property type="molecule type" value="Genomic_DNA"/>
</dbReference>
<name>A0A855X135_9BACT</name>
<dbReference type="GO" id="GO:0006352">
    <property type="term" value="P:DNA-templated transcription initiation"/>
    <property type="evidence" value="ECO:0007669"/>
    <property type="project" value="InterPro"/>
</dbReference>
<dbReference type="InterPro" id="IPR013324">
    <property type="entry name" value="RNA_pol_sigma_r3/r4-like"/>
</dbReference>
<dbReference type="CDD" id="cd06171">
    <property type="entry name" value="Sigma70_r4"/>
    <property type="match status" value="1"/>
</dbReference>
<dbReference type="Gene3D" id="1.10.10.10">
    <property type="entry name" value="Winged helix-like DNA-binding domain superfamily/Winged helix DNA-binding domain"/>
    <property type="match status" value="1"/>
</dbReference>
<evidence type="ECO:0000313" key="2">
    <source>
        <dbReference type="EMBL" id="PWB68993.1"/>
    </source>
</evidence>